<evidence type="ECO:0000256" key="19">
    <source>
        <dbReference type="HAMAP-Rule" id="MF_01165"/>
    </source>
</evidence>
<dbReference type="OrthoDB" id="9775035at2"/>
<dbReference type="EC" id="2.4.2.43" evidence="4 19"/>
<evidence type="ECO:0000256" key="5">
    <source>
        <dbReference type="ARBA" id="ARBA00015532"/>
    </source>
</evidence>
<dbReference type="PANTHER" id="PTHR33908">
    <property type="entry name" value="MANNOSYLTRANSFERASE YKCB-RELATED"/>
    <property type="match status" value="1"/>
</dbReference>
<evidence type="ECO:0000256" key="14">
    <source>
        <dbReference type="ARBA" id="ARBA00022989"/>
    </source>
</evidence>
<keyword evidence="15 19" id="KW-0443">Lipid metabolism</keyword>
<evidence type="ECO:0000256" key="2">
    <source>
        <dbReference type="ARBA" id="ARBA00005200"/>
    </source>
</evidence>
<evidence type="ECO:0000256" key="16">
    <source>
        <dbReference type="ARBA" id="ARBA00023136"/>
    </source>
</evidence>
<evidence type="ECO:0000256" key="6">
    <source>
        <dbReference type="ARBA" id="ARBA00022475"/>
    </source>
</evidence>
<dbReference type="GO" id="GO:0000030">
    <property type="term" value="F:mannosyltransferase activity"/>
    <property type="evidence" value="ECO:0007669"/>
    <property type="project" value="InterPro"/>
</dbReference>
<evidence type="ECO:0000256" key="1">
    <source>
        <dbReference type="ARBA" id="ARBA00004429"/>
    </source>
</evidence>
<dbReference type="Proteomes" id="UP000284908">
    <property type="component" value="Unassembled WGS sequence"/>
</dbReference>
<dbReference type="HAMAP" id="MF_01165">
    <property type="entry name" value="ArnT_transfer"/>
    <property type="match status" value="1"/>
</dbReference>
<feature type="transmembrane region" description="Helical" evidence="19">
    <location>
        <begin position="355"/>
        <end position="376"/>
    </location>
</feature>
<evidence type="ECO:0000256" key="7">
    <source>
        <dbReference type="ARBA" id="ARBA00022516"/>
    </source>
</evidence>
<dbReference type="UniPathway" id="UPA00037"/>
<dbReference type="InterPro" id="IPR050297">
    <property type="entry name" value="LipidA_mod_glycosyltrf_83"/>
</dbReference>
<keyword evidence="7 19" id="KW-0444">Lipid biosynthesis</keyword>
<name>A0A419NBT2_9GAMM</name>
<evidence type="ECO:0000256" key="11">
    <source>
        <dbReference type="ARBA" id="ARBA00022679"/>
    </source>
</evidence>
<organism evidence="21 22">
    <name type="scientific">Rahnella woolbedingensis</name>
    <dbReference type="NCBI Taxonomy" id="1510574"/>
    <lineage>
        <taxon>Bacteria</taxon>
        <taxon>Pseudomonadati</taxon>
        <taxon>Pseudomonadota</taxon>
        <taxon>Gammaproteobacteria</taxon>
        <taxon>Enterobacterales</taxon>
        <taxon>Yersiniaceae</taxon>
        <taxon>Rahnella</taxon>
    </lineage>
</organism>
<comment type="similarity">
    <text evidence="3 19">Belongs to the glycosyltransferase 83 family.</text>
</comment>
<feature type="transmembrane region" description="Helical" evidence="19">
    <location>
        <begin position="260"/>
        <end position="282"/>
    </location>
</feature>
<evidence type="ECO:0000256" key="17">
    <source>
        <dbReference type="ARBA" id="ARBA00025446"/>
    </source>
</evidence>
<feature type="transmembrane region" description="Helical" evidence="19">
    <location>
        <begin position="115"/>
        <end position="134"/>
    </location>
</feature>
<comment type="function">
    <text evidence="17 19">Catalyzes the transfer of the L-Ara4N moiety of the glycolipid undecaprenyl phosphate-alpha-L-Ara4N to lipid A. The modified arabinose is attached to lipid A and is required for resistance to polymyxin and cationic antimicrobial peptides.</text>
</comment>
<accession>A0A419NBT2</accession>
<feature type="transmembrane region" description="Helical" evidence="19">
    <location>
        <begin position="294"/>
        <end position="312"/>
    </location>
</feature>
<comment type="subcellular location">
    <subcellularLocation>
        <location evidence="1">Cell inner membrane</location>
        <topology evidence="1">Multi-pass membrane protein</topology>
    </subcellularLocation>
    <subcellularLocation>
        <location evidence="19">Cell membrane</location>
        <topology evidence="19">Multi-pass membrane protein</topology>
    </subcellularLocation>
</comment>
<keyword evidence="22" id="KW-1185">Reference proteome</keyword>
<comment type="catalytic activity">
    <reaction evidence="18 19">
        <text>4-amino-4-deoxy-alpha-L-arabinopyranosyl di-trans,octa-cis-undecaprenyl phosphate + lipid IVA = lipid IIA + di-trans,octa-cis-undecaprenyl phosphate.</text>
        <dbReference type="EC" id="2.4.2.43"/>
    </reaction>
</comment>
<dbReference type="InterPro" id="IPR003342">
    <property type="entry name" value="ArnT-like_N"/>
</dbReference>
<keyword evidence="14 19" id="KW-1133">Transmembrane helix</keyword>
<feature type="transmembrane region" description="Helical" evidence="19">
    <location>
        <begin position="84"/>
        <end position="109"/>
    </location>
</feature>
<dbReference type="NCBIfam" id="NF009784">
    <property type="entry name" value="PRK13279.1"/>
    <property type="match status" value="1"/>
</dbReference>
<feature type="transmembrane region" description="Helical" evidence="19">
    <location>
        <begin position="413"/>
        <end position="431"/>
    </location>
</feature>
<evidence type="ECO:0000256" key="12">
    <source>
        <dbReference type="ARBA" id="ARBA00022692"/>
    </source>
</evidence>
<dbReference type="PANTHER" id="PTHR33908:SF3">
    <property type="entry name" value="UNDECAPRENYL PHOSPHATE-ALPHA-4-AMINO-4-DEOXY-L-ARABINOSE ARABINOSYL TRANSFERASE"/>
    <property type="match status" value="1"/>
</dbReference>
<keyword evidence="10 19" id="KW-0328">Glycosyltransferase</keyword>
<keyword evidence="9 19" id="KW-0441">Lipid A biosynthesis</keyword>
<reference evidence="21 22" key="1">
    <citation type="submission" date="2018-09" db="EMBL/GenBank/DDBJ databases">
        <authorList>
            <person name="Le Fleche-Mateos A."/>
        </authorList>
    </citation>
    <scope>NUCLEOTIDE SEQUENCE [LARGE SCALE GENOMIC DNA]</scope>
    <source>
        <strain evidence="21 22">DSM 27399</strain>
    </source>
</reference>
<evidence type="ECO:0000313" key="21">
    <source>
        <dbReference type="EMBL" id="RJT45762.1"/>
    </source>
</evidence>
<keyword evidence="6 19" id="KW-1003">Cell membrane</keyword>
<dbReference type="AlphaFoldDB" id="A0A419NBT2"/>
<feature type="domain" description="ArnT-like N-terminal" evidence="20">
    <location>
        <begin position="12"/>
        <end position="240"/>
    </location>
</feature>
<evidence type="ECO:0000256" key="18">
    <source>
        <dbReference type="ARBA" id="ARBA00034054"/>
    </source>
</evidence>
<keyword evidence="8" id="KW-0997">Cell inner membrane</keyword>
<feature type="transmembrane region" description="Helical" evidence="19">
    <location>
        <begin position="207"/>
        <end position="230"/>
    </location>
</feature>
<gene>
    <name evidence="19" type="primary">arnT</name>
    <name evidence="21" type="ORF">D6C13_06500</name>
</gene>
<comment type="caution">
    <text evidence="21">The sequence shown here is derived from an EMBL/GenBank/DDBJ whole genome shotgun (WGS) entry which is preliminary data.</text>
</comment>
<evidence type="ECO:0000256" key="15">
    <source>
        <dbReference type="ARBA" id="ARBA00023098"/>
    </source>
</evidence>
<dbReference type="InterPro" id="IPR022839">
    <property type="entry name" value="ArnT"/>
</dbReference>
<keyword evidence="13 19" id="KW-0448">Lipopolysaccharide biosynthesis</keyword>
<keyword evidence="16 19" id="KW-0472">Membrane</keyword>
<proteinExistence type="inferred from homology"/>
<dbReference type="GO" id="GO:0103015">
    <property type="term" value="F:4-amino-4-deoxy-L-arabinose transferase activity"/>
    <property type="evidence" value="ECO:0007669"/>
    <property type="project" value="UniProtKB-EC"/>
</dbReference>
<dbReference type="Pfam" id="PF02366">
    <property type="entry name" value="PMT"/>
    <property type="match status" value="1"/>
</dbReference>
<dbReference type="RefSeq" id="WP_120131994.1">
    <property type="nucleotide sequence ID" value="NZ_RAHH01000006.1"/>
</dbReference>
<evidence type="ECO:0000313" key="22">
    <source>
        <dbReference type="Proteomes" id="UP000284908"/>
    </source>
</evidence>
<evidence type="ECO:0000256" key="13">
    <source>
        <dbReference type="ARBA" id="ARBA00022985"/>
    </source>
</evidence>
<evidence type="ECO:0000256" key="10">
    <source>
        <dbReference type="ARBA" id="ARBA00022676"/>
    </source>
</evidence>
<evidence type="ECO:0000256" key="3">
    <source>
        <dbReference type="ARBA" id="ARBA00010814"/>
    </source>
</evidence>
<keyword evidence="12 19" id="KW-0812">Transmembrane</keyword>
<dbReference type="EMBL" id="RAHH01000006">
    <property type="protein sequence ID" value="RJT45762.1"/>
    <property type="molecule type" value="Genomic_DNA"/>
</dbReference>
<evidence type="ECO:0000259" key="20">
    <source>
        <dbReference type="Pfam" id="PF02366"/>
    </source>
</evidence>
<comment type="pathway">
    <text evidence="2 19">Lipopolysaccharide metabolism; 4-amino-4-deoxy-beta-L-arabinose-lipid A biosynthesis.</text>
</comment>
<dbReference type="GO" id="GO:0009245">
    <property type="term" value="P:lipid A biosynthetic process"/>
    <property type="evidence" value="ECO:0007669"/>
    <property type="project" value="UniProtKB-UniRule"/>
</dbReference>
<evidence type="ECO:0000256" key="8">
    <source>
        <dbReference type="ARBA" id="ARBA00022519"/>
    </source>
</evidence>
<feature type="transmembrane region" description="Helical" evidence="19">
    <location>
        <begin position="388"/>
        <end position="406"/>
    </location>
</feature>
<dbReference type="GO" id="GO:0006493">
    <property type="term" value="P:protein O-linked glycosylation"/>
    <property type="evidence" value="ECO:0007669"/>
    <property type="project" value="InterPro"/>
</dbReference>
<keyword evidence="11 19" id="KW-0808">Transferase</keyword>
<dbReference type="GO" id="GO:0005886">
    <property type="term" value="C:plasma membrane"/>
    <property type="evidence" value="ECO:0007669"/>
    <property type="project" value="UniProtKB-SubCell"/>
</dbReference>
<protein>
    <recommendedName>
        <fullName evidence="5 19">Undecaprenyl phosphate-alpha-4-amino-4-deoxy-L-arabinose arabinosyl transferase</fullName>
        <ecNumber evidence="4 19">2.4.2.43</ecNumber>
    </recommendedName>
    <alternativeName>
        <fullName evidence="19">4-amino-4-deoxy-L-arabinose lipid A transferase</fullName>
    </alternativeName>
    <alternativeName>
        <fullName evidence="19">Lipid IV(A) 4-amino-4-deoxy-L-arabinosyltransferase</fullName>
    </alternativeName>
    <alternativeName>
        <fullName evidence="19">Undecaprenyl phosphate-alpha-L-Ara4N transferase</fullName>
    </alternativeName>
</protein>
<dbReference type="GO" id="GO:0010041">
    <property type="term" value="P:response to iron(III) ion"/>
    <property type="evidence" value="ECO:0007669"/>
    <property type="project" value="TreeGrafter"/>
</dbReference>
<sequence>MSKTIKGVWSTLILVFFALVYLVPLNTRLLWQPDETRYAEISREMLQRGDWVVPHLLGLRYFEKPVAGYWFNNISQMIFGESNFAVRFGSVFSTMLSAILVFWLANLMWRNRQTAYIAALIYLSSTLVFSIGTYSVLDPMITLWMTAAMVASWFCLRISRTPQKALSWIALGLACGMGFMTKGFLALALPVIAVLPIVWREKRFNTLFGWGPLAVLSAVVLSLPWVLAIARHEPDFWNYFFWVEHIQRFAEADAQHKAPFWFYLPVLLLGALPWLGLLPGALREGWTKRVMRPELFFLLSWAIMPLIFFSIAKGKLPTYILPCFAPMALLMADHLEQIRLSGKLRSLKANGVINIIFGVLMAVAVLVISGILPFHVKAVFTRTELPRALIGILCFAVWALAGAMSLTDVKKRWYWGAVCPLVFALLVGQAIPQKIIDSKQPQVFLEQHFDLLQDSRFILADNVGVATAVAWSLKRSDILMFDEKGELQYGLSYPDAKDNFIDAAGFPAWLQKARQEGNVSVILRLDRNAQIKSTLPVADQTVKFDRQAILFYKKLP</sequence>
<dbReference type="GO" id="GO:0009103">
    <property type="term" value="P:lipopolysaccharide biosynthetic process"/>
    <property type="evidence" value="ECO:0007669"/>
    <property type="project" value="UniProtKB-KW"/>
</dbReference>
<feature type="transmembrane region" description="Helical" evidence="19">
    <location>
        <begin position="165"/>
        <end position="195"/>
    </location>
</feature>
<feature type="transmembrane region" description="Helical" evidence="19">
    <location>
        <begin position="318"/>
        <end position="335"/>
    </location>
</feature>
<evidence type="ECO:0000256" key="9">
    <source>
        <dbReference type="ARBA" id="ARBA00022556"/>
    </source>
</evidence>
<feature type="transmembrane region" description="Helical" evidence="19">
    <location>
        <begin position="6"/>
        <end position="23"/>
    </location>
</feature>
<evidence type="ECO:0000256" key="4">
    <source>
        <dbReference type="ARBA" id="ARBA00012056"/>
    </source>
</evidence>